<proteinExistence type="predicted"/>
<evidence type="ECO:0000313" key="2">
    <source>
        <dbReference type="EMBL" id="XCG49852.1"/>
    </source>
</evidence>
<dbReference type="PANTHER" id="PTHR33055">
    <property type="entry name" value="TRANSPOSASE FOR INSERTION SEQUENCE ELEMENT IS1111A"/>
    <property type="match status" value="1"/>
</dbReference>
<dbReference type="GO" id="GO:0006313">
    <property type="term" value="P:DNA transposition"/>
    <property type="evidence" value="ECO:0007669"/>
    <property type="project" value="InterPro"/>
</dbReference>
<dbReference type="RefSeq" id="WP_353642618.1">
    <property type="nucleotide sequence ID" value="NZ_CP159253.1"/>
</dbReference>
<protein>
    <submittedName>
        <fullName evidence="2">Transposase</fullName>
    </submittedName>
</protein>
<gene>
    <name evidence="2" type="ORF">ABVK50_04745</name>
</gene>
<dbReference type="EMBL" id="CP159253">
    <property type="protein sequence ID" value="XCG49852.1"/>
    <property type="molecule type" value="Genomic_DNA"/>
</dbReference>
<reference evidence="2" key="1">
    <citation type="submission" date="2024-06" db="EMBL/GenBank/DDBJ databases">
        <title>Mesorhizobium karijinii sp. nov., a symbiont of the iconic Swainsona formosa from arid Australia.</title>
        <authorList>
            <person name="Hill Y.J."/>
            <person name="Watkin E.L.J."/>
            <person name="O'Hara G.W."/>
            <person name="Terpolilli J."/>
            <person name="Tye M.L."/>
            <person name="Kohlmeier M.G."/>
        </authorList>
    </citation>
    <scope>NUCLEOTIDE SEQUENCE</scope>
    <source>
        <strain evidence="2">WSM2240</strain>
    </source>
</reference>
<dbReference type="InterPro" id="IPR047650">
    <property type="entry name" value="Transpos_IS110"/>
</dbReference>
<dbReference type="InterPro" id="IPR003346">
    <property type="entry name" value="Transposase_20"/>
</dbReference>
<name>A0AAU8CSC1_9HYPH</name>
<dbReference type="PANTHER" id="PTHR33055:SF13">
    <property type="entry name" value="TRANSPOSASE"/>
    <property type="match status" value="1"/>
</dbReference>
<accession>A0AAU8CSC1</accession>
<sequence length="104" mass="11328">MPELGSLENGQAASLAGLAPVARQSGQWTGRAFIRGGRANVRQALYMPALVAMRFNPNLKAKYEHLIATGKPAKKAITAIMRKLVILANSLFRDGREWTQSPLP</sequence>
<organism evidence="2">
    <name type="scientific">Mesorhizobium sp. WSM2240</name>
    <dbReference type="NCBI Taxonomy" id="3228851"/>
    <lineage>
        <taxon>Bacteria</taxon>
        <taxon>Pseudomonadati</taxon>
        <taxon>Pseudomonadota</taxon>
        <taxon>Alphaproteobacteria</taxon>
        <taxon>Hyphomicrobiales</taxon>
        <taxon>Phyllobacteriaceae</taxon>
        <taxon>Mesorhizobium</taxon>
    </lineage>
</organism>
<evidence type="ECO:0000259" key="1">
    <source>
        <dbReference type="Pfam" id="PF02371"/>
    </source>
</evidence>
<dbReference type="GO" id="GO:0004803">
    <property type="term" value="F:transposase activity"/>
    <property type="evidence" value="ECO:0007669"/>
    <property type="project" value="InterPro"/>
</dbReference>
<feature type="domain" description="Transposase IS116/IS110/IS902 C-terminal" evidence="1">
    <location>
        <begin position="10"/>
        <end position="64"/>
    </location>
</feature>
<dbReference type="AlphaFoldDB" id="A0AAU8CSC1"/>
<dbReference type="GO" id="GO:0003677">
    <property type="term" value="F:DNA binding"/>
    <property type="evidence" value="ECO:0007669"/>
    <property type="project" value="InterPro"/>
</dbReference>
<dbReference type="Pfam" id="PF02371">
    <property type="entry name" value="Transposase_20"/>
    <property type="match status" value="1"/>
</dbReference>